<organism evidence="6 7">
    <name type="scientific">Manihot esculenta</name>
    <name type="common">Cassava</name>
    <name type="synonym">Jatropha manihot</name>
    <dbReference type="NCBI Taxonomy" id="3983"/>
    <lineage>
        <taxon>Eukaryota</taxon>
        <taxon>Viridiplantae</taxon>
        <taxon>Streptophyta</taxon>
        <taxon>Embryophyta</taxon>
        <taxon>Tracheophyta</taxon>
        <taxon>Spermatophyta</taxon>
        <taxon>Magnoliopsida</taxon>
        <taxon>eudicotyledons</taxon>
        <taxon>Gunneridae</taxon>
        <taxon>Pentapetalae</taxon>
        <taxon>rosids</taxon>
        <taxon>fabids</taxon>
        <taxon>Malpighiales</taxon>
        <taxon>Euphorbiaceae</taxon>
        <taxon>Crotonoideae</taxon>
        <taxon>Manihoteae</taxon>
        <taxon>Manihot</taxon>
    </lineage>
</organism>
<dbReference type="InterPro" id="IPR035441">
    <property type="entry name" value="TFIIS/LEDGF_dom_sf"/>
</dbReference>
<proteinExistence type="predicted"/>
<evidence type="ECO:0000256" key="1">
    <source>
        <dbReference type="ARBA" id="ARBA00004123"/>
    </source>
</evidence>
<dbReference type="OrthoDB" id="1920276at2759"/>
<dbReference type="Gene3D" id="1.10.10.60">
    <property type="entry name" value="Homeodomain-like"/>
    <property type="match status" value="1"/>
</dbReference>
<evidence type="ECO:0000313" key="6">
    <source>
        <dbReference type="EMBL" id="OAY49562.1"/>
    </source>
</evidence>
<dbReference type="SMART" id="SM00389">
    <property type="entry name" value="HOX"/>
    <property type="match status" value="1"/>
</dbReference>
<dbReference type="PANTHER" id="PTHR33400">
    <property type="entry name" value="ZINC FINGER CCCH DOMAIN-CONTAINING PROTEIN 6-RELATED"/>
    <property type="match status" value="1"/>
</dbReference>
<feature type="region of interest" description="Disordered" evidence="4">
    <location>
        <begin position="954"/>
        <end position="1055"/>
    </location>
</feature>
<feature type="compositionally biased region" description="Acidic residues" evidence="4">
    <location>
        <begin position="626"/>
        <end position="636"/>
    </location>
</feature>
<protein>
    <recommendedName>
        <fullName evidence="5">Homeobox domain-containing protein</fullName>
    </recommendedName>
</protein>
<feature type="compositionally biased region" description="Polar residues" evidence="4">
    <location>
        <begin position="773"/>
        <end position="798"/>
    </location>
</feature>
<keyword evidence="2 3" id="KW-0238">DNA-binding</keyword>
<gene>
    <name evidence="6" type="ORF">MANES_05G065900v8</name>
</gene>
<feature type="domain" description="Homeobox" evidence="5">
    <location>
        <begin position="66"/>
        <end position="126"/>
    </location>
</feature>
<dbReference type="EMBL" id="CM004391">
    <property type="protein sequence ID" value="OAY49562.1"/>
    <property type="molecule type" value="Genomic_DNA"/>
</dbReference>
<feature type="region of interest" description="Disordered" evidence="4">
    <location>
        <begin position="621"/>
        <end position="641"/>
    </location>
</feature>
<dbReference type="Proteomes" id="UP000091857">
    <property type="component" value="Chromosome 5"/>
</dbReference>
<feature type="DNA-binding region" description="Homeobox" evidence="3">
    <location>
        <begin position="68"/>
        <end position="127"/>
    </location>
</feature>
<keyword evidence="3" id="KW-0539">Nucleus</keyword>
<keyword evidence="3" id="KW-0371">Homeobox</keyword>
<feature type="region of interest" description="Disordered" evidence="4">
    <location>
        <begin position="420"/>
        <end position="452"/>
    </location>
</feature>
<reference evidence="7" key="1">
    <citation type="journal article" date="2016" name="Nat. Biotechnol.">
        <title>Sequencing wild and cultivated cassava and related species reveals extensive interspecific hybridization and genetic diversity.</title>
        <authorList>
            <person name="Bredeson J.V."/>
            <person name="Lyons J.B."/>
            <person name="Prochnik S.E."/>
            <person name="Wu G.A."/>
            <person name="Ha C.M."/>
            <person name="Edsinger-Gonzales E."/>
            <person name="Grimwood J."/>
            <person name="Schmutz J."/>
            <person name="Rabbi I.Y."/>
            <person name="Egesi C."/>
            <person name="Nauluvula P."/>
            <person name="Lebot V."/>
            <person name="Ndunguru J."/>
            <person name="Mkamilo G."/>
            <person name="Bart R.S."/>
            <person name="Setter T.L."/>
            <person name="Gleadow R.M."/>
            <person name="Kulakow P."/>
            <person name="Ferguson M.E."/>
            <person name="Rounsley S."/>
            <person name="Rokhsar D.S."/>
        </authorList>
    </citation>
    <scope>NUCLEOTIDE SEQUENCE [LARGE SCALE GENOMIC DNA]</scope>
    <source>
        <strain evidence="7">cv. AM560-2</strain>
    </source>
</reference>
<comment type="caution">
    <text evidence="6">The sequence shown here is derived from an EMBL/GenBank/DDBJ whole genome shotgun (WGS) entry which is preliminary data.</text>
</comment>
<dbReference type="InterPro" id="IPR009057">
    <property type="entry name" value="Homeodomain-like_sf"/>
</dbReference>
<feature type="compositionally biased region" description="Polar residues" evidence="4">
    <location>
        <begin position="1032"/>
        <end position="1041"/>
    </location>
</feature>
<dbReference type="GO" id="GO:0003677">
    <property type="term" value="F:DNA binding"/>
    <property type="evidence" value="ECO:0007669"/>
    <property type="project" value="UniProtKB-UniRule"/>
</dbReference>
<name>A0A2C9VWC3_MANES</name>
<feature type="region of interest" description="Disordered" evidence="4">
    <location>
        <begin position="367"/>
        <end position="387"/>
    </location>
</feature>
<dbReference type="GO" id="GO:0010228">
    <property type="term" value="P:vegetative to reproductive phase transition of meristem"/>
    <property type="evidence" value="ECO:0000318"/>
    <property type="project" value="GO_Central"/>
</dbReference>
<comment type="subcellular location">
    <subcellularLocation>
        <location evidence="1 3">Nucleus</location>
    </subcellularLocation>
</comment>
<evidence type="ECO:0000256" key="4">
    <source>
        <dbReference type="SAM" id="MobiDB-lite"/>
    </source>
</evidence>
<dbReference type="SMR" id="A0A2C9VWC3"/>
<feature type="compositionally biased region" description="Polar residues" evidence="4">
    <location>
        <begin position="428"/>
        <end position="450"/>
    </location>
</feature>
<feature type="compositionally biased region" description="Polar residues" evidence="4">
    <location>
        <begin position="822"/>
        <end position="849"/>
    </location>
</feature>
<accession>A0A2C9VWC3</accession>
<evidence type="ECO:0000256" key="2">
    <source>
        <dbReference type="ARBA" id="ARBA00023125"/>
    </source>
</evidence>
<keyword evidence="7" id="KW-1185">Reference proteome</keyword>
<dbReference type="Gramene" id="Manes.05G065900.1.v8.1">
    <property type="protein sequence ID" value="Manes.05G065900.1.v8.1.CDS"/>
    <property type="gene ID" value="Manes.05G065900.v8.1"/>
</dbReference>
<dbReference type="PANTHER" id="PTHR33400:SF6">
    <property type="entry name" value="HOMEOBOX PROTEIN LUMINIDEPENDENS"/>
    <property type="match status" value="1"/>
</dbReference>
<dbReference type="STRING" id="3983.A0A2C9VWC3"/>
<feature type="compositionally biased region" description="Low complexity" evidence="4">
    <location>
        <begin position="799"/>
        <end position="814"/>
    </location>
</feature>
<dbReference type="AlphaFoldDB" id="A0A2C9VWC3"/>
<dbReference type="InterPro" id="IPR001356">
    <property type="entry name" value="HD"/>
</dbReference>
<feature type="compositionally biased region" description="Polar residues" evidence="4">
    <location>
        <begin position="954"/>
        <end position="968"/>
    </location>
</feature>
<evidence type="ECO:0000259" key="5">
    <source>
        <dbReference type="PROSITE" id="PS50071"/>
    </source>
</evidence>
<feature type="compositionally biased region" description="Low complexity" evidence="4">
    <location>
        <begin position="182"/>
        <end position="197"/>
    </location>
</feature>
<evidence type="ECO:0000313" key="7">
    <source>
        <dbReference type="Proteomes" id="UP000091857"/>
    </source>
</evidence>
<feature type="region of interest" description="Disordered" evidence="4">
    <location>
        <begin position="168"/>
        <end position="199"/>
    </location>
</feature>
<dbReference type="SUPFAM" id="SSF47676">
    <property type="entry name" value="Conserved domain common to transcription factors TFIIS, elongin A, CRSP70"/>
    <property type="match status" value="1"/>
</dbReference>
<dbReference type="GO" id="GO:0005634">
    <property type="term" value="C:nucleus"/>
    <property type="evidence" value="ECO:0000318"/>
    <property type="project" value="GO_Central"/>
</dbReference>
<dbReference type="PROSITE" id="PS50071">
    <property type="entry name" value="HOMEOBOX_2"/>
    <property type="match status" value="1"/>
</dbReference>
<sequence>MEALKENLEEIEIGSSVESFHKFLDSQKELFHSQIDQLQRIVVNQCKLTGVNPLSQEMAAGAMSIKIGKRPRDLLNPKAIKYMQAVFSLKDAISKKESREISAQFGVTVTQVRDFFASQRSRVRKLVRLSREKVARTTVREQPQDEVPASSDPMMPINLAPLNSVHPDPDPVPLNFAGPNGGPVSSVGPSSVEESPSCSTQDDILPGLNDLDKNFVENIFILLRKEETFSGQEKLMEWILQIQNPSVLNWFLTKGGVMILATWLSQAAAEEQTSILLVALKVLCHLPLHKALPEHMSAILHSVNRLRFYRTSDISNRARVLLSRWSKIFARSQAMKKPSGVKSSVDAQEMILKQSIDEIMGNELWQPNVGNPEDGVTTPGTLENTRKVEPSQTLKLLPSSTDDSSKKHVLGVSFTRERRKVQLVEQPGQKTASKSPQATKAVSISQSRPMSTDDIQKAKMRALFMQGKYGKTGSSSIGTNIMKTESSSKPSNTQSSNLFPVSKAPLQPKTVEHEKPLIVLSKISDKREGSLDPKHKMDSKEPMGEVCRRIQIPWKTPSEIKLNSLWRVGTGENSKEVDVQKNRNRREIETVYRTVLDIPSNPKEPWDLEMDYDDTLTPDIPVEQPADADADADADAAETQVSHNENIVENTVVAPALSLTQNEGGSAAEPDLELLAVLLKNPELVFALTNAQGGNLSAEETVKLLDMIKKSGAGLANSLSGFGGEVREKFEVSLPSPTPSSNPGTSGWRPEDAKNPFSQQGSRRNRVAYTDPVVSTHNSSVDKLTGLVQPQNQASSTRMPQQQASLQMLPQQVQGAMPPFSWPQTTSSTSENRQPSLVLPSHQSFPSKSTVLQTQSSEMGLATKNLPFSSHSLNNFSATAGTSMRIETVNNVKPVPSVSFPMNAPDRRQDSFPMPIATPTPTRPHSLVSEPAVVQASTGNLVSVPDSWRARQRLASTSASQVNQTNNDGMFRGSVQPQVRSGPPWERNEYKGDEGFESWSPENSPGRSPEYMQGRNHTGSGRINTGWKYTPDNGSRQQNHSGRWDHYRNGNRRWR</sequence>
<feature type="region of interest" description="Disordered" evidence="4">
    <location>
        <begin position="731"/>
        <end position="849"/>
    </location>
</feature>
<dbReference type="SUPFAM" id="SSF46689">
    <property type="entry name" value="Homeodomain-like"/>
    <property type="match status" value="1"/>
</dbReference>
<evidence type="ECO:0000256" key="3">
    <source>
        <dbReference type="PROSITE-ProRule" id="PRU00108"/>
    </source>
</evidence>